<gene>
    <name evidence="1" type="ORF">XELAEV_18018985mg</name>
</gene>
<evidence type="ECO:0000313" key="2">
    <source>
        <dbReference type="Proteomes" id="UP000694892"/>
    </source>
</evidence>
<dbReference type="EMBL" id="CM004470">
    <property type="protein sequence ID" value="OCT90373.1"/>
    <property type="molecule type" value="Genomic_DNA"/>
</dbReference>
<evidence type="ECO:0000313" key="1">
    <source>
        <dbReference type="EMBL" id="OCT90373.1"/>
    </source>
</evidence>
<name>A0A974DES4_XENLA</name>
<sequence length="72" mass="8245">MAQICPSLESFTGYSLSGIPWSEKNRGWRVGSQVVAFIDPYGTTIYSFWILETRTCQCICVREKLLVNENHN</sequence>
<dbReference type="Proteomes" id="UP000694892">
    <property type="component" value="Chromosome 3L"/>
</dbReference>
<accession>A0A974DES4</accession>
<dbReference type="AlphaFoldDB" id="A0A974DES4"/>
<organism evidence="1 2">
    <name type="scientific">Xenopus laevis</name>
    <name type="common">African clawed frog</name>
    <dbReference type="NCBI Taxonomy" id="8355"/>
    <lineage>
        <taxon>Eukaryota</taxon>
        <taxon>Metazoa</taxon>
        <taxon>Chordata</taxon>
        <taxon>Craniata</taxon>
        <taxon>Vertebrata</taxon>
        <taxon>Euteleostomi</taxon>
        <taxon>Amphibia</taxon>
        <taxon>Batrachia</taxon>
        <taxon>Anura</taxon>
        <taxon>Pipoidea</taxon>
        <taxon>Pipidae</taxon>
        <taxon>Xenopodinae</taxon>
        <taxon>Xenopus</taxon>
        <taxon>Xenopus</taxon>
    </lineage>
</organism>
<reference evidence="2" key="1">
    <citation type="journal article" date="2016" name="Nature">
        <title>Genome evolution in the allotetraploid frog Xenopus laevis.</title>
        <authorList>
            <person name="Session A.M."/>
            <person name="Uno Y."/>
            <person name="Kwon T."/>
            <person name="Chapman J.A."/>
            <person name="Toyoda A."/>
            <person name="Takahashi S."/>
            <person name="Fukui A."/>
            <person name="Hikosaka A."/>
            <person name="Suzuki A."/>
            <person name="Kondo M."/>
            <person name="van Heeringen S.J."/>
            <person name="Quigley I."/>
            <person name="Heinz S."/>
            <person name="Ogino H."/>
            <person name="Ochi H."/>
            <person name="Hellsten U."/>
            <person name="Lyons J.B."/>
            <person name="Simakov O."/>
            <person name="Putnam N."/>
            <person name="Stites J."/>
            <person name="Kuroki Y."/>
            <person name="Tanaka T."/>
            <person name="Michiue T."/>
            <person name="Watanabe M."/>
            <person name="Bogdanovic O."/>
            <person name="Lister R."/>
            <person name="Georgiou G."/>
            <person name="Paranjpe S.S."/>
            <person name="van Kruijsbergen I."/>
            <person name="Shu S."/>
            <person name="Carlson J."/>
            <person name="Kinoshita T."/>
            <person name="Ohta Y."/>
            <person name="Mawaribuchi S."/>
            <person name="Jenkins J."/>
            <person name="Grimwood J."/>
            <person name="Schmutz J."/>
            <person name="Mitros T."/>
            <person name="Mozaffari S.V."/>
            <person name="Suzuki Y."/>
            <person name="Haramoto Y."/>
            <person name="Yamamoto T.S."/>
            <person name="Takagi C."/>
            <person name="Heald R."/>
            <person name="Miller K."/>
            <person name="Haudenschild C."/>
            <person name="Kitzman J."/>
            <person name="Nakayama T."/>
            <person name="Izutsu Y."/>
            <person name="Robert J."/>
            <person name="Fortriede J."/>
            <person name="Burns K."/>
            <person name="Lotay V."/>
            <person name="Karimi K."/>
            <person name="Yasuoka Y."/>
            <person name="Dichmann D.S."/>
            <person name="Flajnik M.F."/>
            <person name="Houston D.W."/>
            <person name="Shendure J."/>
            <person name="DuPasquier L."/>
            <person name="Vize P.D."/>
            <person name="Zorn A.M."/>
            <person name="Ito M."/>
            <person name="Marcotte E.M."/>
            <person name="Wallingford J.B."/>
            <person name="Ito Y."/>
            <person name="Asashima M."/>
            <person name="Ueno N."/>
            <person name="Matsuda Y."/>
            <person name="Veenstra G.J."/>
            <person name="Fujiyama A."/>
            <person name="Harland R.M."/>
            <person name="Taira M."/>
            <person name="Rokhsar D.S."/>
        </authorList>
    </citation>
    <scope>NUCLEOTIDE SEQUENCE [LARGE SCALE GENOMIC DNA]</scope>
    <source>
        <strain evidence="2">J</strain>
    </source>
</reference>
<protein>
    <submittedName>
        <fullName evidence="1">Uncharacterized protein</fullName>
    </submittedName>
</protein>
<proteinExistence type="predicted"/>